<dbReference type="AlphaFoldDB" id="A0A8X6Q2G2"/>
<sequence length="103" mass="11234">MTQKRVNCSCAKKRAEPGEVFEDRVSRKTPLNCRSSTSGSFNYLNFITMFRVGGRATLPEEHSAGARISALGRETSLIAENPLCRRPPGSSDDKVQQGSSLSV</sequence>
<evidence type="ECO:0000313" key="3">
    <source>
        <dbReference type="Proteomes" id="UP000887013"/>
    </source>
</evidence>
<gene>
    <name evidence="2" type="ORF">NPIL_396851</name>
</gene>
<evidence type="ECO:0000256" key="1">
    <source>
        <dbReference type="SAM" id="MobiDB-lite"/>
    </source>
</evidence>
<organism evidence="2 3">
    <name type="scientific">Nephila pilipes</name>
    <name type="common">Giant wood spider</name>
    <name type="synonym">Nephila maculata</name>
    <dbReference type="NCBI Taxonomy" id="299642"/>
    <lineage>
        <taxon>Eukaryota</taxon>
        <taxon>Metazoa</taxon>
        <taxon>Ecdysozoa</taxon>
        <taxon>Arthropoda</taxon>
        <taxon>Chelicerata</taxon>
        <taxon>Arachnida</taxon>
        <taxon>Araneae</taxon>
        <taxon>Araneomorphae</taxon>
        <taxon>Entelegynae</taxon>
        <taxon>Araneoidea</taxon>
        <taxon>Nephilidae</taxon>
        <taxon>Nephila</taxon>
    </lineage>
</organism>
<proteinExistence type="predicted"/>
<name>A0A8X6Q2G2_NEPPI</name>
<comment type="caution">
    <text evidence="2">The sequence shown here is derived from an EMBL/GenBank/DDBJ whole genome shotgun (WGS) entry which is preliminary data.</text>
</comment>
<dbReference type="EMBL" id="BMAW01076581">
    <property type="protein sequence ID" value="GFU02189.1"/>
    <property type="molecule type" value="Genomic_DNA"/>
</dbReference>
<protein>
    <submittedName>
        <fullName evidence="2">Uncharacterized protein</fullName>
    </submittedName>
</protein>
<feature type="region of interest" description="Disordered" evidence="1">
    <location>
        <begin position="79"/>
        <end position="103"/>
    </location>
</feature>
<reference evidence="2" key="1">
    <citation type="submission" date="2020-08" db="EMBL/GenBank/DDBJ databases">
        <title>Multicomponent nature underlies the extraordinary mechanical properties of spider dragline silk.</title>
        <authorList>
            <person name="Kono N."/>
            <person name="Nakamura H."/>
            <person name="Mori M."/>
            <person name="Yoshida Y."/>
            <person name="Ohtoshi R."/>
            <person name="Malay A.D."/>
            <person name="Moran D.A.P."/>
            <person name="Tomita M."/>
            <person name="Numata K."/>
            <person name="Arakawa K."/>
        </authorList>
    </citation>
    <scope>NUCLEOTIDE SEQUENCE</scope>
</reference>
<keyword evidence="3" id="KW-1185">Reference proteome</keyword>
<dbReference type="Proteomes" id="UP000887013">
    <property type="component" value="Unassembled WGS sequence"/>
</dbReference>
<evidence type="ECO:0000313" key="2">
    <source>
        <dbReference type="EMBL" id="GFU02189.1"/>
    </source>
</evidence>
<accession>A0A8X6Q2G2</accession>